<gene>
    <name evidence="1" type="ORF">SPF06_11585</name>
</gene>
<dbReference type="Proteomes" id="UP001304769">
    <property type="component" value="Unassembled WGS sequence"/>
</dbReference>
<comment type="caution">
    <text evidence="1">The sequence shown here is derived from an EMBL/GenBank/DDBJ whole genome shotgun (WGS) entry which is preliminary data.</text>
</comment>
<reference evidence="1 2" key="1">
    <citation type="submission" date="2023-12" db="EMBL/GenBank/DDBJ databases">
        <title>Sinomonas terricola sp. nov, isolated from litchi orchard soil in Guangdong, PR China.</title>
        <authorList>
            <person name="Jiaxin W."/>
            <person name="Yang Z."/>
            <person name="Honghui Z."/>
        </authorList>
    </citation>
    <scope>NUCLEOTIDE SEQUENCE [LARGE SCALE GENOMIC DNA]</scope>
    <source>
        <strain evidence="1 2">JGH33</strain>
    </source>
</reference>
<organism evidence="1 2">
    <name type="scientific">Sinomonas terricola</name>
    <dbReference type="NCBI Taxonomy" id="3110330"/>
    <lineage>
        <taxon>Bacteria</taxon>
        <taxon>Bacillati</taxon>
        <taxon>Actinomycetota</taxon>
        <taxon>Actinomycetes</taxon>
        <taxon>Micrococcales</taxon>
        <taxon>Micrococcaceae</taxon>
        <taxon>Sinomonas</taxon>
    </lineage>
</organism>
<dbReference type="RefSeq" id="WP_323279219.1">
    <property type="nucleotide sequence ID" value="NZ_JAYGGQ010000008.1"/>
</dbReference>
<accession>A0ABU5T701</accession>
<protein>
    <recommendedName>
        <fullName evidence="3">Secreted protein</fullName>
    </recommendedName>
</protein>
<keyword evidence="2" id="KW-1185">Reference proteome</keyword>
<evidence type="ECO:0000313" key="1">
    <source>
        <dbReference type="EMBL" id="MEA5455363.1"/>
    </source>
</evidence>
<evidence type="ECO:0000313" key="2">
    <source>
        <dbReference type="Proteomes" id="UP001304769"/>
    </source>
</evidence>
<name>A0ABU5T701_9MICC</name>
<sequence length="70" mass="7522">MKPLFWLAFGGVVGAIAYRKVQQLRAAPAEGGLNRALNGVADSTARFADHVRIAMAEREAELRKGLGLDV</sequence>
<proteinExistence type="predicted"/>
<evidence type="ECO:0008006" key="3">
    <source>
        <dbReference type="Google" id="ProtNLM"/>
    </source>
</evidence>
<dbReference type="EMBL" id="JAYGGQ010000008">
    <property type="protein sequence ID" value="MEA5455363.1"/>
    <property type="molecule type" value="Genomic_DNA"/>
</dbReference>